<dbReference type="PANTHER" id="PTHR42796">
    <property type="entry name" value="FUMARYLACETOACETATE HYDROLASE DOMAIN-CONTAINING PROTEIN 2A-RELATED"/>
    <property type="match status" value="1"/>
</dbReference>
<keyword evidence="5" id="KW-1185">Reference proteome</keyword>
<evidence type="ECO:0000259" key="3">
    <source>
        <dbReference type="Pfam" id="PF01557"/>
    </source>
</evidence>
<dbReference type="SUPFAM" id="SSF56529">
    <property type="entry name" value="FAH"/>
    <property type="match status" value="1"/>
</dbReference>
<sequence>MSGEKMSVQSSFAGLLPADWSKGRFLGRVQGPAGPSPVLVENGVAYDMSAVAPTVSQLVERLPLDSSAGQVLGPLDQLDHPLLSPVDLQVIKACGVTFATSTLERVIEERARGDASKAEDIRARIESRVGGSIRSVVPGSAEAEALKDLLIAEGLWSQYLEVAIGPYAEVFTKAPVLSTVGALAEIGVRSDSTWNNPEPEVVLLVNAAGEAVGACLGNDVNLRDIEGRSALLLGKAKDNNASCALGPLVRLFDESFTIDEVRGAELDLVIEGPEGYRLEGHSSMREISRDPLDLVRQTLSEHQYPDGFVLFLGTLFAPTQDRDDPGRGFTHKVGDMVTISTPKLGTLVNRVVTCEQAAPWTQGIAAFYANLAARGLLGAGA</sequence>
<dbReference type="Proteomes" id="UP000566813">
    <property type="component" value="Unassembled WGS sequence"/>
</dbReference>
<name>A0A7X1FUM3_9SPHN</name>
<dbReference type="InterPro" id="IPR051121">
    <property type="entry name" value="FAH"/>
</dbReference>
<evidence type="ECO:0000256" key="1">
    <source>
        <dbReference type="ARBA" id="ARBA00010211"/>
    </source>
</evidence>
<gene>
    <name evidence="4" type="ORF">H7F51_17415</name>
</gene>
<keyword evidence="2" id="KW-0479">Metal-binding</keyword>
<dbReference type="InterPro" id="IPR011234">
    <property type="entry name" value="Fumarylacetoacetase-like_C"/>
</dbReference>
<dbReference type="EMBL" id="JACLAW010000017">
    <property type="protein sequence ID" value="MBC2667300.1"/>
    <property type="molecule type" value="Genomic_DNA"/>
</dbReference>
<organism evidence="4 5">
    <name type="scientific">Novosphingobium flavum</name>
    <dbReference type="NCBI Taxonomy" id="1778672"/>
    <lineage>
        <taxon>Bacteria</taxon>
        <taxon>Pseudomonadati</taxon>
        <taxon>Pseudomonadota</taxon>
        <taxon>Alphaproteobacteria</taxon>
        <taxon>Sphingomonadales</taxon>
        <taxon>Sphingomonadaceae</taxon>
        <taxon>Novosphingobium</taxon>
    </lineage>
</organism>
<keyword evidence="4" id="KW-0378">Hydrolase</keyword>
<dbReference type="GO" id="GO:0046872">
    <property type="term" value="F:metal ion binding"/>
    <property type="evidence" value="ECO:0007669"/>
    <property type="project" value="UniProtKB-KW"/>
</dbReference>
<dbReference type="AlphaFoldDB" id="A0A7X1FUM3"/>
<comment type="caution">
    <text evidence="4">The sequence shown here is derived from an EMBL/GenBank/DDBJ whole genome shotgun (WGS) entry which is preliminary data.</text>
</comment>
<dbReference type="Gene3D" id="3.90.850.10">
    <property type="entry name" value="Fumarylacetoacetase-like, C-terminal domain"/>
    <property type="match status" value="1"/>
</dbReference>
<evidence type="ECO:0000313" key="5">
    <source>
        <dbReference type="Proteomes" id="UP000566813"/>
    </source>
</evidence>
<dbReference type="Pfam" id="PF01557">
    <property type="entry name" value="FAA_hydrolase"/>
    <property type="match status" value="1"/>
</dbReference>
<dbReference type="GO" id="GO:0016787">
    <property type="term" value="F:hydrolase activity"/>
    <property type="evidence" value="ECO:0007669"/>
    <property type="project" value="UniProtKB-KW"/>
</dbReference>
<dbReference type="InterPro" id="IPR036663">
    <property type="entry name" value="Fumarylacetoacetase_C_sf"/>
</dbReference>
<dbReference type="GO" id="GO:0044281">
    <property type="term" value="P:small molecule metabolic process"/>
    <property type="evidence" value="ECO:0007669"/>
    <property type="project" value="UniProtKB-ARBA"/>
</dbReference>
<evidence type="ECO:0000256" key="2">
    <source>
        <dbReference type="ARBA" id="ARBA00022723"/>
    </source>
</evidence>
<proteinExistence type="inferred from homology"/>
<reference evidence="4 5" key="1">
    <citation type="submission" date="2020-08" db="EMBL/GenBank/DDBJ databases">
        <title>The genome sequence of type strain Novosphingobium flavum NBRC 111647.</title>
        <authorList>
            <person name="Liu Y."/>
        </authorList>
    </citation>
    <scope>NUCLEOTIDE SEQUENCE [LARGE SCALE GENOMIC DNA]</scope>
    <source>
        <strain evidence="4 5">NBRC 111647</strain>
    </source>
</reference>
<protein>
    <submittedName>
        <fullName evidence="4">Fumarylacetoacetate hydrolase family protein</fullName>
    </submittedName>
</protein>
<evidence type="ECO:0000313" key="4">
    <source>
        <dbReference type="EMBL" id="MBC2667300.1"/>
    </source>
</evidence>
<accession>A0A7X1FUM3</accession>
<comment type="similarity">
    <text evidence="1">Belongs to the FAH family.</text>
</comment>
<feature type="domain" description="Fumarylacetoacetase-like C-terminal" evidence="3">
    <location>
        <begin position="212"/>
        <end position="352"/>
    </location>
</feature>
<dbReference type="PANTHER" id="PTHR42796:SF7">
    <property type="entry name" value="2-DEHYDRO-3-DEOXY-D-ARABINONATE DEHYDRATASE"/>
    <property type="match status" value="1"/>
</dbReference>